<evidence type="ECO:0000256" key="1">
    <source>
        <dbReference type="ARBA" id="ARBA00004496"/>
    </source>
</evidence>
<dbReference type="Gene3D" id="3.30.200.20">
    <property type="entry name" value="Phosphorylase Kinase, domain 1"/>
    <property type="match status" value="1"/>
</dbReference>
<dbReference type="FunFam" id="3.30.200.20:FF:000038">
    <property type="entry name" value="LIM domain kinase 2"/>
    <property type="match status" value="1"/>
</dbReference>
<feature type="domain" description="Protein kinase" evidence="17">
    <location>
        <begin position="329"/>
        <end position="580"/>
    </location>
</feature>
<dbReference type="GO" id="GO:0030036">
    <property type="term" value="P:actin cytoskeleton organization"/>
    <property type="evidence" value="ECO:0007669"/>
    <property type="project" value="TreeGrafter"/>
</dbReference>
<keyword evidence="11 14" id="KW-0862">Zinc</keyword>
<keyword evidence="5" id="KW-0723">Serine/threonine-protein kinase</keyword>
<dbReference type="InterPro" id="IPR001478">
    <property type="entry name" value="PDZ"/>
</dbReference>
<feature type="binding site" evidence="15">
    <location>
        <position position="358"/>
    </location>
    <ligand>
        <name>ATP</name>
        <dbReference type="ChEBI" id="CHEBI:30616"/>
    </ligand>
</feature>
<feature type="domain" description="LIM zinc-binding" evidence="18">
    <location>
        <begin position="31"/>
        <end position="92"/>
    </location>
</feature>
<dbReference type="FunCoup" id="R7VKV4">
    <property type="interactions" value="557"/>
</dbReference>
<keyword evidence="6" id="KW-0808">Transferase</keyword>
<dbReference type="PRINTS" id="PR00109">
    <property type="entry name" value="TYRKINASE"/>
</dbReference>
<dbReference type="InterPro" id="IPR001245">
    <property type="entry name" value="Ser-Thr/Tyr_kinase_cat_dom"/>
</dbReference>
<dbReference type="EnsemblMetazoa" id="CapteT165760">
    <property type="protein sequence ID" value="CapteP165760"/>
    <property type="gene ID" value="CapteG165760"/>
</dbReference>
<dbReference type="SUPFAM" id="SSF56112">
    <property type="entry name" value="Protein kinase-like (PK-like)"/>
    <property type="match status" value="1"/>
</dbReference>
<dbReference type="GO" id="GO:0005524">
    <property type="term" value="F:ATP binding"/>
    <property type="evidence" value="ECO:0007669"/>
    <property type="project" value="UniProtKB-UniRule"/>
</dbReference>
<evidence type="ECO:0000256" key="4">
    <source>
        <dbReference type="ARBA" id="ARBA00022490"/>
    </source>
</evidence>
<evidence type="ECO:0000256" key="13">
    <source>
        <dbReference type="ARBA" id="ARBA00023038"/>
    </source>
</evidence>
<dbReference type="PROSITE" id="PS50023">
    <property type="entry name" value="LIM_DOMAIN_2"/>
    <property type="match status" value="2"/>
</dbReference>
<evidence type="ECO:0000256" key="15">
    <source>
        <dbReference type="PROSITE-ProRule" id="PRU10141"/>
    </source>
</evidence>
<dbReference type="InterPro" id="IPR036034">
    <property type="entry name" value="PDZ_sf"/>
</dbReference>
<keyword evidence="13 14" id="KW-0440">LIM domain</keyword>
<sequence length="635" mass="72146">MGSTVEIKIDQLTISDCGLRKTDNRRHTNLPKCHGCHLDFEIGSACVIEALGYSWHDDCFRCSVCRCRLTRWYSERNGMVLCQSDYKKKFHVEDCKVCNESISGPLMVAGDHHFHPECFRCEGCRCVIGNDEAFSLLERTHLYCGVCFKSHSLPSLLQTPGQTQPHSIHMVQVANNRTLKLMESANPKRRTKPRRPCVRITSNVAMSISLYCSLHGVESPSIQVGDRILEVNGEPVREKSVNEVDQLIKTPEPLWLTVERESSLFPRSPDPGNSDSDSDAKSPRRKERSTSLPRGGPLPPIVPKPSDISRSQSCKEATGRHRVFRASDLIHKEVLGRGFYGQAVKVEHKLSGEVMVLKELHLLSEEAHNSFLKEVSVLRSLDHPNVLRFLGVLFKDKHVQLLTEFVSGGTLHERLLDMKQEISWRQRVQWAEHIANGMAYLHSNSIIHRDLNSHNCLLQDDSTLVVADFGLAHLSKRGRRKKRYTVVGSPYWMAPEMMNGKLYDEKVDVFSFGIVVCELIGRILADPDFLPRNSDFSLDRHEFHSKFCAECPPPLFKVAVMCCQMISEDRPSFDEVHEWMQSLCLHMDVSSPLASALLGDPLTYKPESTRHQRRASRKEKVLSIIKEVQSCDENR</sequence>
<evidence type="ECO:0000256" key="10">
    <source>
        <dbReference type="ARBA" id="ARBA00022777"/>
    </source>
</evidence>
<dbReference type="EMBL" id="AMQN01003973">
    <property type="status" value="NOT_ANNOTATED_CDS"/>
    <property type="molecule type" value="Genomic_DNA"/>
</dbReference>
<gene>
    <name evidence="20" type="ORF">CAPTEDRAFT_165760</name>
</gene>
<dbReference type="CDD" id="cd09365">
    <property type="entry name" value="LIM2_LIMK"/>
    <property type="match status" value="1"/>
</dbReference>
<keyword evidence="4" id="KW-0963">Cytoplasm</keyword>
<evidence type="ECO:0000256" key="16">
    <source>
        <dbReference type="SAM" id="MobiDB-lite"/>
    </source>
</evidence>
<dbReference type="SUPFAM" id="SSF50156">
    <property type="entry name" value="PDZ domain-like"/>
    <property type="match status" value="1"/>
</dbReference>
<keyword evidence="12 15" id="KW-0067">ATP-binding</keyword>
<dbReference type="InterPro" id="IPR041489">
    <property type="entry name" value="PDZ_6"/>
</dbReference>
<proteinExistence type="inferred from homology"/>
<evidence type="ECO:0000259" key="17">
    <source>
        <dbReference type="PROSITE" id="PS50011"/>
    </source>
</evidence>
<evidence type="ECO:0000313" key="22">
    <source>
        <dbReference type="Proteomes" id="UP000014760"/>
    </source>
</evidence>
<dbReference type="PROSITE" id="PS50011">
    <property type="entry name" value="PROTEIN_KINASE_DOM"/>
    <property type="match status" value="1"/>
</dbReference>
<dbReference type="SUPFAM" id="SSF57716">
    <property type="entry name" value="Glucocorticoid receptor-like (DNA-binding domain)"/>
    <property type="match status" value="2"/>
</dbReference>
<protein>
    <recommendedName>
        <fullName evidence="3">non-specific serine/threonine protein kinase</fullName>
        <ecNumber evidence="3">2.7.11.1</ecNumber>
    </recommendedName>
</protein>
<evidence type="ECO:0000256" key="9">
    <source>
        <dbReference type="ARBA" id="ARBA00022741"/>
    </source>
</evidence>
<dbReference type="PROSITE" id="PS50106">
    <property type="entry name" value="PDZ"/>
    <property type="match status" value="1"/>
</dbReference>
<evidence type="ECO:0000256" key="3">
    <source>
        <dbReference type="ARBA" id="ARBA00012513"/>
    </source>
</evidence>
<keyword evidence="9 15" id="KW-0547">Nucleotide-binding</keyword>
<comment type="similarity">
    <text evidence="2">Belongs to the protein kinase superfamily. TKL Ser/Thr protein kinase family.</text>
</comment>
<evidence type="ECO:0000256" key="5">
    <source>
        <dbReference type="ARBA" id="ARBA00022527"/>
    </source>
</evidence>
<dbReference type="PANTHER" id="PTHR46485">
    <property type="entry name" value="LIM DOMAIN KINASE 1"/>
    <property type="match status" value="1"/>
</dbReference>
<evidence type="ECO:0000313" key="21">
    <source>
        <dbReference type="EnsemblMetazoa" id="CapteP165760"/>
    </source>
</evidence>
<feature type="domain" description="LIM zinc-binding" evidence="18">
    <location>
        <begin position="93"/>
        <end position="154"/>
    </location>
</feature>
<reference evidence="21" key="3">
    <citation type="submission" date="2015-06" db="UniProtKB">
        <authorList>
            <consortium name="EnsemblMetazoa"/>
        </authorList>
    </citation>
    <scope>IDENTIFICATION</scope>
</reference>
<dbReference type="PROSITE" id="PS00107">
    <property type="entry name" value="PROTEIN_KINASE_ATP"/>
    <property type="match status" value="1"/>
</dbReference>
<reference evidence="20 22" key="2">
    <citation type="journal article" date="2013" name="Nature">
        <title>Insights into bilaterian evolution from three spiralian genomes.</title>
        <authorList>
            <person name="Simakov O."/>
            <person name="Marletaz F."/>
            <person name="Cho S.J."/>
            <person name="Edsinger-Gonzales E."/>
            <person name="Havlak P."/>
            <person name="Hellsten U."/>
            <person name="Kuo D.H."/>
            <person name="Larsson T."/>
            <person name="Lv J."/>
            <person name="Arendt D."/>
            <person name="Savage R."/>
            <person name="Osoegawa K."/>
            <person name="de Jong P."/>
            <person name="Grimwood J."/>
            <person name="Chapman J.A."/>
            <person name="Shapiro H."/>
            <person name="Aerts A."/>
            <person name="Otillar R.P."/>
            <person name="Terry A.Y."/>
            <person name="Boore J.L."/>
            <person name="Grigoriev I.V."/>
            <person name="Lindberg D.R."/>
            <person name="Seaver E.C."/>
            <person name="Weisblat D.A."/>
            <person name="Putnam N.H."/>
            <person name="Rokhsar D.S."/>
        </authorList>
    </citation>
    <scope>NUCLEOTIDE SEQUENCE</scope>
    <source>
        <strain evidence="20 22">I ESC-2004</strain>
    </source>
</reference>
<feature type="compositionally biased region" description="Low complexity" evidence="16">
    <location>
        <begin position="266"/>
        <end position="275"/>
    </location>
</feature>
<evidence type="ECO:0000259" key="19">
    <source>
        <dbReference type="PROSITE" id="PS50106"/>
    </source>
</evidence>
<dbReference type="Proteomes" id="UP000014760">
    <property type="component" value="Unassembled WGS sequence"/>
</dbReference>
<dbReference type="PANTHER" id="PTHR46485:SF4">
    <property type="entry name" value="LIM DOMAIN KINASE 1"/>
    <property type="match status" value="1"/>
</dbReference>
<keyword evidence="22" id="KW-1185">Reference proteome</keyword>
<dbReference type="OMA" id="MEEDFPW"/>
<dbReference type="Gene3D" id="2.10.110.10">
    <property type="entry name" value="Cysteine Rich Protein"/>
    <property type="match status" value="2"/>
</dbReference>
<dbReference type="OrthoDB" id="20134at2759"/>
<feature type="region of interest" description="Disordered" evidence="16">
    <location>
        <begin position="263"/>
        <end position="319"/>
    </location>
</feature>
<dbReference type="InterPro" id="IPR000719">
    <property type="entry name" value="Prot_kinase_dom"/>
</dbReference>
<dbReference type="EMBL" id="KB292365">
    <property type="protein sequence ID" value="ELU17691.1"/>
    <property type="molecule type" value="Genomic_DNA"/>
</dbReference>
<evidence type="ECO:0000256" key="2">
    <source>
        <dbReference type="ARBA" id="ARBA00005843"/>
    </source>
</evidence>
<dbReference type="InterPro" id="IPR017441">
    <property type="entry name" value="Protein_kinase_ATP_BS"/>
</dbReference>
<evidence type="ECO:0000313" key="20">
    <source>
        <dbReference type="EMBL" id="ELU17691.1"/>
    </source>
</evidence>
<dbReference type="InterPro" id="IPR011009">
    <property type="entry name" value="Kinase-like_dom_sf"/>
</dbReference>
<evidence type="ECO:0000256" key="8">
    <source>
        <dbReference type="ARBA" id="ARBA00022737"/>
    </source>
</evidence>
<keyword evidence="8" id="KW-0677">Repeat</keyword>
<evidence type="ECO:0000256" key="12">
    <source>
        <dbReference type="ARBA" id="ARBA00022840"/>
    </source>
</evidence>
<evidence type="ECO:0000256" key="6">
    <source>
        <dbReference type="ARBA" id="ARBA00022679"/>
    </source>
</evidence>
<evidence type="ECO:0000256" key="11">
    <source>
        <dbReference type="ARBA" id="ARBA00022833"/>
    </source>
</evidence>
<keyword evidence="10" id="KW-0418">Kinase</keyword>
<dbReference type="InterPro" id="IPR050940">
    <property type="entry name" value="Actin_reg-Ser/Thr_kinase"/>
</dbReference>
<evidence type="ECO:0000256" key="7">
    <source>
        <dbReference type="ARBA" id="ARBA00022723"/>
    </source>
</evidence>
<dbReference type="HOGENOM" id="CLU_000288_7_23_1"/>
<dbReference type="GO" id="GO:0005737">
    <property type="term" value="C:cytoplasm"/>
    <property type="evidence" value="ECO:0007669"/>
    <property type="project" value="UniProtKB-SubCell"/>
</dbReference>
<dbReference type="PROSITE" id="PS00478">
    <property type="entry name" value="LIM_DOMAIN_1"/>
    <property type="match status" value="2"/>
</dbReference>
<dbReference type="Gene3D" id="1.10.510.10">
    <property type="entry name" value="Transferase(Phosphotransferase) domain 1"/>
    <property type="match status" value="1"/>
</dbReference>
<dbReference type="GO" id="GO:0004674">
    <property type="term" value="F:protein serine/threonine kinase activity"/>
    <property type="evidence" value="ECO:0007669"/>
    <property type="project" value="UniProtKB-KW"/>
</dbReference>
<dbReference type="STRING" id="283909.R7VKV4"/>
<reference evidence="22" key="1">
    <citation type="submission" date="2012-12" db="EMBL/GenBank/DDBJ databases">
        <authorList>
            <person name="Hellsten U."/>
            <person name="Grimwood J."/>
            <person name="Chapman J.A."/>
            <person name="Shapiro H."/>
            <person name="Aerts A."/>
            <person name="Otillar R.P."/>
            <person name="Terry A.Y."/>
            <person name="Boore J.L."/>
            <person name="Simakov O."/>
            <person name="Marletaz F."/>
            <person name="Cho S.-J."/>
            <person name="Edsinger-Gonzales E."/>
            <person name="Havlak P."/>
            <person name="Kuo D.-H."/>
            <person name="Larsson T."/>
            <person name="Lv J."/>
            <person name="Arendt D."/>
            <person name="Savage R."/>
            <person name="Osoegawa K."/>
            <person name="de Jong P."/>
            <person name="Lindberg D.R."/>
            <person name="Seaver E.C."/>
            <person name="Weisblat D.A."/>
            <person name="Putnam N.H."/>
            <person name="Grigoriev I.V."/>
            <person name="Rokhsar D.S."/>
        </authorList>
    </citation>
    <scope>NUCLEOTIDE SEQUENCE</scope>
    <source>
        <strain evidence="22">I ESC-2004</strain>
    </source>
</reference>
<dbReference type="Pfam" id="PF07714">
    <property type="entry name" value="PK_Tyr_Ser-Thr"/>
    <property type="match status" value="1"/>
</dbReference>
<dbReference type="GO" id="GO:0005634">
    <property type="term" value="C:nucleus"/>
    <property type="evidence" value="ECO:0007669"/>
    <property type="project" value="TreeGrafter"/>
</dbReference>
<dbReference type="GO" id="GO:0046872">
    <property type="term" value="F:metal ion binding"/>
    <property type="evidence" value="ECO:0007669"/>
    <property type="project" value="UniProtKB-KW"/>
</dbReference>
<dbReference type="Gene3D" id="2.30.42.10">
    <property type="match status" value="1"/>
</dbReference>
<dbReference type="Pfam" id="PF17820">
    <property type="entry name" value="PDZ_6"/>
    <property type="match status" value="1"/>
</dbReference>
<evidence type="ECO:0000259" key="18">
    <source>
        <dbReference type="PROSITE" id="PS50023"/>
    </source>
</evidence>
<dbReference type="EC" id="2.7.11.1" evidence="3"/>
<comment type="subcellular location">
    <subcellularLocation>
        <location evidence="1">Cytoplasm</location>
    </subcellularLocation>
</comment>
<dbReference type="InterPro" id="IPR001781">
    <property type="entry name" value="Znf_LIM"/>
</dbReference>
<dbReference type="AlphaFoldDB" id="R7VKV4"/>
<evidence type="ECO:0000256" key="14">
    <source>
        <dbReference type="PROSITE-ProRule" id="PRU00125"/>
    </source>
</evidence>
<keyword evidence="7 14" id="KW-0479">Metal-binding</keyword>
<organism evidence="20">
    <name type="scientific">Capitella teleta</name>
    <name type="common">Polychaete worm</name>
    <dbReference type="NCBI Taxonomy" id="283909"/>
    <lineage>
        <taxon>Eukaryota</taxon>
        <taxon>Metazoa</taxon>
        <taxon>Spiralia</taxon>
        <taxon>Lophotrochozoa</taxon>
        <taxon>Annelida</taxon>
        <taxon>Polychaeta</taxon>
        <taxon>Sedentaria</taxon>
        <taxon>Scolecida</taxon>
        <taxon>Capitellidae</taxon>
        <taxon>Capitella</taxon>
    </lineage>
</organism>
<accession>R7VKV4</accession>
<dbReference type="SMART" id="SM00132">
    <property type="entry name" value="LIM"/>
    <property type="match status" value="2"/>
</dbReference>
<name>R7VKV4_CAPTE</name>
<feature type="domain" description="PDZ" evidence="19">
    <location>
        <begin position="222"/>
        <end position="249"/>
    </location>
</feature>
<dbReference type="Pfam" id="PF00412">
    <property type="entry name" value="LIM"/>
    <property type="match status" value="2"/>
</dbReference>